<feature type="transmembrane region" description="Helical" evidence="6">
    <location>
        <begin position="272"/>
        <end position="292"/>
    </location>
</feature>
<feature type="domain" description="Cytochrome b5 heme-binding" evidence="7">
    <location>
        <begin position="28"/>
        <end position="97"/>
    </location>
</feature>
<keyword evidence="1 6" id="KW-0349">Heme</keyword>
<accession>A0AAN7VAE1</accession>
<dbReference type="AlphaFoldDB" id="A0AAN7VAE1"/>
<evidence type="ECO:0000256" key="4">
    <source>
        <dbReference type="ARBA" id="ARBA00055674"/>
    </source>
</evidence>
<feature type="transmembrane region" description="Helical" evidence="6">
    <location>
        <begin position="299"/>
        <end position="319"/>
    </location>
</feature>
<evidence type="ECO:0000256" key="2">
    <source>
        <dbReference type="ARBA" id="ARBA00022723"/>
    </source>
</evidence>
<keyword evidence="2 6" id="KW-0479">Metal-binding</keyword>
<dbReference type="PANTHER" id="PTHR16740:SF1">
    <property type="entry name" value="CYTOCHROME B5-RELATED PROTEIN-RELATED"/>
    <property type="match status" value="1"/>
</dbReference>
<gene>
    <name evidence="8" type="ORF">RI129_010393</name>
</gene>
<dbReference type="Pfam" id="PF00487">
    <property type="entry name" value="FA_desaturase"/>
    <property type="match status" value="1"/>
</dbReference>
<keyword evidence="3 6" id="KW-0408">Iron</keyword>
<dbReference type="SUPFAM" id="SSF55856">
    <property type="entry name" value="Cytochrome b5-like heme/steroid binding domain"/>
    <property type="match status" value="1"/>
</dbReference>
<proteinExistence type="inferred from homology"/>
<dbReference type="SMART" id="SM01117">
    <property type="entry name" value="Cyt-b5"/>
    <property type="match status" value="1"/>
</dbReference>
<dbReference type="FunFam" id="3.10.120.10:FF:000020">
    <property type="entry name" value="Cytochrome b5-related protein"/>
    <property type="match status" value="1"/>
</dbReference>
<reference evidence="8 9" key="1">
    <citation type="journal article" date="2024" name="Insects">
        <title>An Improved Chromosome-Level Genome Assembly of the Firefly Pyrocoelia pectoralis.</title>
        <authorList>
            <person name="Fu X."/>
            <person name="Meyer-Rochow V.B."/>
            <person name="Ballantyne L."/>
            <person name="Zhu X."/>
        </authorList>
    </citation>
    <scope>NUCLEOTIDE SEQUENCE [LARGE SCALE GENOMIC DNA]</scope>
    <source>
        <strain evidence="8">XCY_ONT2</strain>
    </source>
</reference>
<dbReference type="InterPro" id="IPR001199">
    <property type="entry name" value="Cyt_B5-like_heme/steroid-bd"/>
</dbReference>
<comment type="caution">
    <text evidence="8">The sequence shown here is derived from an EMBL/GenBank/DDBJ whole genome shotgun (WGS) entry which is preliminary data.</text>
</comment>
<dbReference type="InterPro" id="IPR053100">
    <property type="entry name" value="Cytochrome_b5-related"/>
</dbReference>
<dbReference type="InterPro" id="IPR018506">
    <property type="entry name" value="Cyt_B5_heme-BS"/>
</dbReference>
<evidence type="ECO:0000256" key="1">
    <source>
        <dbReference type="ARBA" id="ARBA00022617"/>
    </source>
</evidence>
<evidence type="ECO:0000313" key="8">
    <source>
        <dbReference type="EMBL" id="KAK5641846.1"/>
    </source>
</evidence>
<comment type="similarity">
    <text evidence="6">Belongs to the cytochrome b5 family.</text>
</comment>
<evidence type="ECO:0000313" key="9">
    <source>
        <dbReference type="Proteomes" id="UP001329430"/>
    </source>
</evidence>
<dbReference type="EMBL" id="JAVRBK010000007">
    <property type="protein sequence ID" value="KAK5641846.1"/>
    <property type="molecule type" value="Genomic_DNA"/>
</dbReference>
<evidence type="ECO:0000256" key="3">
    <source>
        <dbReference type="ARBA" id="ARBA00023004"/>
    </source>
</evidence>
<keyword evidence="6" id="KW-0472">Membrane</keyword>
<dbReference type="Proteomes" id="UP001329430">
    <property type="component" value="Chromosome 7"/>
</dbReference>
<evidence type="ECO:0000256" key="6">
    <source>
        <dbReference type="RuleBase" id="RU362121"/>
    </source>
</evidence>
<comment type="caution">
    <text evidence="6">Lacks conserved residue(s) required for the propagation of feature annotation.</text>
</comment>
<dbReference type="GO" id="GO:0006629">
    <property type="term" value="P:lipid metabolic process"/>
    <property type="evidence" value="ECO:0007669"/>
    <property type="project" value="InterPro"/>
</dbReference>
<keyword evidence="6" id="KW-1133">Transmembrane helix</keyword>
<dbReference type="PANTHER" id="PTHR16740">
    <property type="entry name" value="CYTOCHROME B5-RELATED PROTEIN-RELATED"/>
    <property type="match status" value="1"/>
</dbReference>
<comment type="function">
    <text evidence="4">May play a role in muscle cell metabolism.</text>
</comment>
<evidence type="ECO:0000259" key="7">
    <source>
        <dbReference type="PROSITE" id="PS50255"/>
    </source>
</evidence>
<feature type="transmembrane region" description="Helical" evidence="6">
    <location>
        <begin position="161"/>
        <end position="179"/>
    </location>
</feature>
<dbReference type="PROSITE" id="PS00191">
    <property type="entry name" value="CYTOCHROME_B5_1"/>
    <property type="match status" value="1"/>
</dbReference>
<evidence type="ECO:0000256" key="5">
    <source>
        <dbReference type="ARBA" id="ARBA00073492"/>
    </source>
</evidence>
<dbReference type="PROSITE" id="PS50255">
    <property type="entry name" value="CYTOCHROME_B5_2"/>
    <property type="match status" value="1"/>
</dbReference>
<name>A0AAN7VAE1_9COLE</name>
<sequence>MHPSTMVKRKSTLGIKRMSKFYPEEWLEEKRMYDGAEGLWRIHDNLYDLNDFMSIHPGGKFWIEVTKGLDITEAFESHHISLVPEKMLPKYFVRKVSTPRNSPYTFKDNGFYRTLKRNVRKVLNDVPPESATKTDTIVDGLFVSAIFVGTLAAVYGTFTLAVIAGFLLGVCTVASHNYYHRKDNFRMYYNDVSLTCARDWRIVHVLSHHGYPNSVADIQVFGFEPFLQFYPHQKSTFYKVASRIFGPLVIWPTFVPMLYFRRFLHWKTTINNFTMADLIPLVLPLFFCIASSQSFIIKISVWIVMVTLSSFWFCLVGLLTTHNNPDIFIDGDTPRSEDEMDWGINQLDTVGDKTGVVNTHFLGLISFGDHGLHHLLPTLDHGVLQHLYPIFFDALKEFNLFLRVMGKMELWNGYLEQLKKEIPNPNPPNLSTYGITSIATV</sequence>
<feature type="transmembrane region" description="Helical" evidence="6">
    <location>
        <begin position="240"/>
        <end position="260"/>
    </location>
</feature>
<organism evidence="8 9">
    <name type="scientific">Pyrocoelia pectoralis</name>
    <dbReference type="NCBI Taxonomy" id="417401"/>
    <lineage>
        <taxon>Eukaryota</taxon>
        <taxon>Metazoa</taxon>
        <taxon>Ecdysozoa</taxon>
        <taxon>Arthropoda</taxon>
        <taxon>Hexapoda</taxon>
        <taxon>Insecta</taxon>
        <taxon>Pterygota</taxon>
        <taxon>Neoptera</taxon>
        <taxon>Endopterygota</taxon>
        <taxon>Coleoptera</taxon>
        <taxon>Polyphaga</taxon>
        <taxon>Elateriformia</taxon>
        <taxon>Elateroidea</taxon>
        <taxon>Lampyridae</taxon>
        <taxon>Lampyrinae</taxon>
        <taxon>Pyrocoelia</taxon>
    </lineage>
</organism>
<keyword evidence="9" id="KW-1185">Reference proteome</keyword>
<keyword evidence="6" id="KW-0812">Transmembrane</keyword>
<dbReference type="Gene3D" id="3.10.120.10">
    <property type="entry name" value="Cytochrome b5-like heme/steroid binding domain"/>
    <property type="match status" value="1"/>
</dbReference>
<dbReference type="GO" id="GO:0020037">
    <property type="term" value="F:heme binding"/>
    <property type="evidence" value="ECO:0007669"/>
    <property type="project" value="UniProtKB-UniRule"/>
</dbReference>
<dbReference type="Pfam" id="PF00173">
    <property type="entry name" value="Cyt-b5"/>
    <property type="match status" value="1"/>
</dbReference>
<dbReference type="GO" id="GO:0046872">
    <property type="term" value="F:metal ion binding"/>
    <property type="evidence" value="ECO:0007669"/>
    <property type="project" value="UniProtKB-UniRule"/>
</dbReference>
<dbReference type="InterPro" id="IPR005804">
    <property type="entry name" value="FA_desaturase_dom"/>
</dbReference>
<protein>
    <recommendedName>
        <fullName evidence="5">Cytochrome b5-related protein</fullName>
    </recommendedName>
</protein>
<dbReference type="InterPro" id="IPR036400">
    <property type="entry name" value="Cyt_B5-like_heme/steroid_sf"/>
</dbReference>